<feature type="transmembrane region" description="Helical" evidence="1">
    <location>
        <begin position="195"/>
        <end position="216"/>
    </location>
</feature>
<sequence>MRKMNEYERHAYLYSAWSALLVPCLLTIWITWSILPSELDTFHMIQKTLGIVASCAVVYAALGFYIRELFRSTSKMIFQFPMFKENETRMPTTELLLWKNKLLSRSQIEQVHHKLQAQYGYLMLDEQQEYADELEARRNIVGAVGIMKEATRGNKMLLQCNYRYGYQRNLLGGLVWSFMIVLLLLIASYVYNLKYMAGCWLALIFVLIQGVVAFFFMKYAARNYARTLIISFISK</sequence>
<keyword evidence="1" id="KW-0812">Transmembrane</keyword>
<evidence type="ECO:0000313" key="2">
    <source>
        <dbReference type="EMBL" id="MQN11766.1"/>
    </source>
</evidence>
<accession>A0AA90UEF4</accession>
<evidence type="ECO:0000256" key="1">
    <source>
        <dbReference type="SAM" id="Phobius"/>
    </source>
</evidence>
<keyword evidence="1" id="KW-1133">Transmembrane helix</keyword>
<proteinExistence type="predicted"/>
<feature type="transmembrane region" description="Helical" evidence="1">
    <location>
        <begin position="170"/>
        <end position="189"/>
    </location>
</feature>
<organism evidence="2 3">
    <name type="scientific">Segatella copri</name>
    <dbReference type="NCBI Taxonomy" id="165179"/>
    <lineage>
        <taxon>Bacteria</taxon>
        <taxon>Pseudomonadati</taxon>
        <taxon>Bacteroidota</taxon>
        <taxon>Bacteroidia</taxon>
        <taxon>Bacteroidales</taxon>
        <taxon>Prevotellaceae</taxon>
        <taxon>Segatella</taxon>
    </lineage>
</organism>
<feature type="transmembrane region" description="Helical" evidence="1">
    <location>
        <begin position="44"/>
        <end position="66"/>
    </location>
</feature>
<dbReference type="Proteomes" id="UP000442105">
    <property type="component" value="Unassembled WGS sequence"/>
</dbReference>
<gene>
    <name evidence="2" type="ORF">F7D95_02780</name>
</gene>
<name>A0AA90UEF4_9BACT</name>
<feature type="transmembrane region" description="Helical" evidence="1">
    <location>
        <begin position="12"/>
        <end position="32"/>
    </location>
</feature>
<protein>
    <submittedName>
        <fullName evidence="2">Uncharacterized protein</fullName>
    </submittedName>
</protein>
<dbReference type="EMBL" id="VZCW01000056">
    <property type="protein sequence ID" value="MQN11766.1"/>
    <property type="molecule type" value="Genomic_DNA"/>
</dbReference>
<dbReference type="RefSeq" id="WP_153127871.1">
    <property type="nucleotide sequence ID" value="NZ_VZCW01000056.1"/>
</dbReference>
<keyword evidence="1" id="KW-0472">Membrane</keyword>
<reference evidence="3" key="1">
    <citation type="submission" date="2019-09" db="EMBL/GenBank/DDBJ databases">
        <title>Distinct polysaccharide growth profiles of human intestinal Prevotella copri isolates.</title>
        <authorList>
            <person name="Fehlner-Peach H."/>
            <person name="Magnabosco C."/>
            <person name="Raghavan V."/>
            <person name="Scher J.U."/>
            <person name="Tett A."/>
            <person name="Cox L.M."/>
            <person name="Gottsegen C."/>
            <person name="Watters A."/>
            <person name="Wiltshire- Gordon J.D."/>
            <person name="Segata N."/>
            <person name="Bonneau R."/>
            <person name="Littman D.R."/>
        </authorList>
    </citation>
    <scope>NUCLEOTIDE SEQUENCE [LARGE SCALE GENOMIC DNA]</scope>
    <source>
        <strain evidence="3">iAQ1179</strain>
    </source>
</reference>
<comment type="caution">
    <text evidence="2">The sequence shown here is derived from an EMBL/GenBank/DDBJ whole genome shotgun (WGS) entry which is preliminary data.</text>
</comment>
<dbReference type="AlphaFoldDB" id="A0AA90UEF4"/>
<evidence type="ECO:0000313" key="3">
    <source>
        <dbReference type="Proteomes" id="UP000442105"/>
    </source>
</evidence>